<keyword evidence="2 5" id="KW-0805">Transcription regulation</keyword>
<dbReference type="GO" id="GO:0003677">
    <property type="term" value="F:DNA binding"/>
    <property type="evidence" value="ECO:0007669"/>
    <property type="project" value="UniProtKB-UniRule"/>
</dbReference>
<dbReference type="EMBL" id="BMAC01000470">
    <property type="protein sequence ID" value="GFP97046.1"/>
    <property type="molecule type" value="Genomic_DNA"/>
</dbReference>
<proteinExistence type="inferred from homology"/>
<protein>
    <recommendedName>
        <fullName evidence="5">Protein BZR1 homolog</fullName>
    </recommendedName>
    <alternativeName>
        <fullName evidence="5">Protein BRASSINAZOLE-RESISTANT 1 homolog</fullName>
    </alternativeName>
</protein>
<keyword evidence="5" id="KW-1070">Brassinosteroid signaling pathway</keyword>
<dbReference type="InterPro" id="IPR045865">
    <property type="entry name" value="ACT-like_dom_sf"/>
</dbReference>
<dbReference type="InterPro" id="IPR008540">
    <property type="entry name" value="BES1_N"/>
</dbReference>
<accession>A0A830CCX8</accession>
<dbReference type="OrthoDB" id="1710183at2759"/>
<dbReference type="GO" id="GO:0003700">
    <property type="term" value="F:DNA-binding transcription factor activity"/>
    <property type="evidence" value="ECO:0007669"/>
    <property type="project" value="UniProtKB-UniRule"/>
</dbReference>
<dbReference type="SUPFAM" id="SSF49785">
    <property type="entry name" value="Galactose-binding domain-like"/>
    <property type="match status" value="1"/>
</dbReference>
<evidence type="ECO:0000259" key="6">
    <source>
        <dbReference type="Pfam" id="PF05687"/>
    </source>
</evidence>
<dbReference type="InterPro" id="IPR033264">
    <property type="entry name" value="BZR"/>
</dbReference>
<dbReference type="Proteomes" id="UP000653305">
    <property type="component" value="Unassembled WGS sequence"/>
</dbReference>
<keyword evidence="3 5" id="KW-0238">DNA-binding</keyword>
<dbReference type="InterPro" id="IPR008979">
    <property type="entry name" value="Galactose-bd-like_sf"/>
</dbReference>
<sequence>MQYKVGLLSDVTRIFRDNGMSVTRDEVTTRGAQAVNVFCVTDALGRLVRSETIEAVRKEMGLTILLVKDDDTYSASSSWYGNSGSYCKCTMKFCDRRDADADVEREREQPAAEGDSGLHLYGNYTLLMLCDSNEVLKALCNEAGWTVEPGVTTYRKLIVLPSCIAFMAPSEFGSCFHLLMNTYRDATETTKREFKLTDDDILRVSRYIMDKLSSSNVDANLQFEKSNEQLTDSISTPSTNVILNHDFSGGLHSCNPNFCDSLVVSMESGYPEGLSAKLSDRFAFITNRKESWQGLEQDITDRVSAGPITQSLLGLEYRGLFKALLMCTPL</sequence>
<evidence type="ECO:0000256" key="1">
    <source>
        <dbReference type="ARBA" id="ARBA00005909"/>
    </source>
</evidence>
<reference evidence="7" key="1">
    <citation type="submission" date="2020-07" db="EMBL/GenBank/DDBJ databases">
        <title>Ethylene signaling mediates host invasion by parasitic plants.</title>
        <authorList>
            <person name="Yoshida S."/>
        </authorList>
    </citation>
    <scope>NUCLEOTIDE SEQUENCE</scope>
    <source>
        <strain evidence="7">Okayama</strain>
    </source>
</reference>
<evidence type="ECO:0000256" key="4">
    <source>
        <dbReference type="ARBA" id="ARBA00023163"/>
    </source>
</evidence>
<evidence type="ECO:0000256" key="2">
    <source>
        <dbReference type="ARBA" id="ARBA00023015"/>
    </source>
</evidence>
<dbReference type="SUPFAM" id="SSF55021">
    <property type="entry name" value="ACT-like"/>
    <property type="match status" value="1"/>
</dbReference>
<dbReference type="AlphaFoldDB" id="A0A830CCX8"/>
<comment type="subcellular location">
    <subcellularLocation>
        <location evidence="5">Nucleus</location>
    </subcellularLocation>
</comment>
<evidence type="ECO:0000313" key="8">
    <source>
        <dbReference type="Proteomes" id="UP000653305"/>
    </source>
</evidence>
<dbReference type="Gene3D" id="2.60.120.260">
    <property type="entry name" value="Galactose-binding domain-like"/>
    <property type="match status" value="1"/>
</dbReference>
<dbReference type="Pfam" id="PF05687">
    <property type="entry name" value="BES1_N"/>
    <property type="match status" value="1"/>
</dbReference>
<dbReference type="PANTHER" id="PTHR31506:SF2">
    <property type="entry name" value="BES1_BZR1 HOMOLOG PROTEIN 3"/>
    <property type="match status" value="1"/>
</dbReference>
<comment type="similarity">
    <text evidence="1 5">Belongs to the BZR/LAT61 family.</text>
</comment>
<keyword evidence="8" id="KW-1185">Reference proteome</keyword>
<organism evidence="7 8">
    <name type="scientific">Phtheirospermum japonicum</name>
    <dbReference type="NCBI Taxonomy" id="374723"/>
    <lineage>
        <taxon>Eukaryota</taxon>
        <taxon>Viridiplantae</taxon>
        <taxon>Streptophyta</taxon>
        <taxon>Embryophyta</taxon>
        <taxon>Tracheophyta</taxon>
        <taxon>Spermatophyta</taxon>
        <taxon>Magnoliopsida</taxon>
        <taxon>eudicotyledons</taxon>
        <taxon>Gunneridae</taxon>
        <taxon>Pentapetalae</taxon>
        <taxon>asterids</taxon>
        <taxon>lamiids</taxon>
        <taxon>Lamiales</taxon>
        <taxon>Orobanchaceae</taxon>
        <taxon>Orobanchaceae incertae sedis</taxon>
        <taxon>Phtheirospermum</taxon>
    </lineage>
</organism>
<dbReference type="GO" id="GO:0009742">
    <property type="term" value="P:brassinosteroid mediated signaling pathway"/>
    <property type="evidence" value="ECO:0007669"/>
    <property type="project" value="UniProtKB-UniRule"/>
</dbReference>
<comment type="caution">
    <text evidence="7">The sequence shown here is derived from an EMBL/GenBank/DDBJ whole genome shotgun (WGS) entry which is preliminary data.</text>
</comment>
<dbReference type="GO" id="GO:0006351">
    <property type="term" value="P:DNA-templated transcription"/>
    <property type="evidence" value="ECO:0007669"/>
    <property type="project" value="InterPro"/>
</dbReference>
<dbReference type="PANTHER" id="PTHR31506">
    <property type="entry name" value="BES1/BZR1 HOMOLOG PROTEIN 3-RELATED"/>
    <property type="match status" value="1"/>
</dbReference>
<dbReference type="GO" id="GO:0005634">
    <property type="term" value="C:nucleus"/>
    <property type="evidence" value="ECO:0007669"/>
    <property type="project" value="UniProtKB-SubCell"/>
</dbReference>
<evidence type="ECO:0000256" key="5">
    <source>
        <dbReference type="RuleBase" id="RU369040"/>
    </source>
</evidence>
<evidence type="ECO:0000256" key="3">
    <source>
        <dbReference type="ARBA" id="ARBA00023125"/>
    </source>
</evidence>
<keyword evidence="4 5" id="KW-0804">Transcription</keyword>
<gene>
    <name evidence="7" type="ORF">PHJA_001848700</name>
</gene>
<evidence type="ECO:0000313" key="7">
    <source>
        <dbReference type="EMBL" id="GFP97046.1"/>
    </source>
</evidence>
<feature type="domain" description="BES1/BZR1 plant transcription factor N-terminal" evidence="6">
    <location>
        <begin position="104"/>
        <end position="158"/>
    </location>
</feature>
<name>A0A830CCX8_9LAMI</name>
<comment type="function">
    <text evidence="5">Functions in brassinosteroid signaling. May function as transcriptional repressor.</text>
</comment>